<keyword evidence="2" id="KW-1185">Reference proteome</keyword>
<dbReference type="EMBL" id="CAKOAT010053711">
    <property type="protein sequence ID" value="CAH8300346.1"/>
    <property type="molecule type" value="Genomic_DNA"/>
</dbReference>
<name>A0ABC8ITW8_ERUVS</name>
<evidence type="ECO:0008006" key="3">
    <source>
        <dbReference type="Google" id="ProtNLM"/>
    </source>
</evidence>
<comment type="caution">
    <text evidence="1">The sequence shown here is derived from an EMBL/GenBank/DDBJ whole genome shotgun (WGS) entry which is preliminary data.</text>
</comment>
<evidence type="ECO:0000313" key="2">
    <source>
        <dbReference type="Proteomes" id="UP001642260"/>
    </source>
</evidence>
<organism evidence="1 2">
    <name type="scientific">Eruca vesicaria subsp. sativa</name>
    <name type="common">Garden rocket</name>
    <name type="synonym">Eruca sativa</name>
    <dbReference type="NCBI Taxonomy" id="29727"/>
    <lineage>
        <taxon>Eukaryota</taxon>
        <taxon>Viridiplantae</taxon>
        <taxon>Streptophyta</taxon>
        <taxon>Embryophyta</taxon>
        <taxon>Tracheophyta</taxon>
        <taxon>Spermatophyta</taxon>
        <taxon>Magnoliopsida</taxon>
        <taxon>eudicotyledons</taxon>
        <taxon>Gunneridae</taxon>
        <taxon>Pentapetalae</taxon>
        <taxon>rosids</taxon>
        <taxon>malvids</taxon>
        <taxon>Brassicales</taxon>
        <taxon>Brassicaceae</taxon>
        <taxon>Brassiceae</taxon>
        <taxon>Eruca</taxon>
    </lineage>
</organism>
<accession>A0ABC8ITW8</accession>
<gene>
    <name evidence="1" type="ORF">ERUC_LOCUS2740</name>
</gene>
<proteinExistence type="predicted"/>
<dbReference type="AlphaFoldDB" id="A0ABC8ITW8"/>
<evidence type="ECO:0000313" key="1">
    <source>
        <dbReference type="EMBL" id="CAH8300346.1"/>
    </source>
</evidence>
<sequence length="95" mass="10496">MHISSASPPLTTRCDIMSFRVSIFLLCVIAVSCLPSGFASSVDVCDHHEFDAFLLAIERKCLPFLYPRPPLENETWKSWLVAPSGAHGFLGMLSL</sequence>
<protein>
    <recommendedName>
        <fullName evidence="3">Secreted protein</fullName>
    </recommendedName>
</protein>
<reference evidence="1 2" key="1">
    <citation type="submission" date="2022-03" db="EMBL/GenBank/DDBJ databases">
        <authorList>
            <person name="Macdonald S."/>
            <person name="Ahmed S."/>
            <person name="Newling K."/>
        </authorList>
    </citation>
    <scope>NUCLEOTIDE SEQUENCE [LARGE SCALE GENOMIC DNA]</scope>
</reference>
<dbReference type="Proteomes" id="UP001642260">
    <property type="component" value="Unassembled WGS sequence"/>
</dbReference>